<sequence>MSKKFQHKNILITGGASGIGKIMARLSLEKGAKVIIWDIDQSKIDETILQFSSLGSIFGYKVDVSNYDEVQHFAIKTKQKIGNVDILINNAGIVVGKYFHEHSQKDILKTIEINTNAPMVITNLFLQDMLTQNSGHICNIASSAGLVSNPKMSVYAGSKWAVVGWSDSLRLEMEQLKKNIKVTTIMPYYINTGMFDGVKSVLPILAPEKAAKTIISSIENNKKMVTLPRYIYRLTRIGQGLFPLRFFDWFAGSLLGIYKTMADFKGHKK</sequence>
<evidence type="ECO:0000313" key="10">
    <source>
        <dbReference type="EMBL" id="AQY21874.1"/>
    </source>
</evidence>
<gene>
    <name evidence="10" type="primary">sadH</name>
    <name evidence="10" type="ORF">AB406_0922</name>
    <name evidence="11" type="ORF">PG303_04705</name>
</gene>
<dbReference type="GO" id="GO:0042445">
    <property type="term" value="P:hormone metabolic process"/>
    <property type="evidence" value="ECO:0007669"/>
    <property type="project" value="UniProtKB-ARBA"/>
</dbReference>
<keyword evidence="4" id="KW-0521">NADP</keyword>
<protein>
    <submittedName>
        <fullName evidence="10">Putative oxidoreductase SadH</fullName>
    </submittedName>
    <submittedName>
        <fullName evidence="11">SDR family oxidoreductase</fullName>
    </submittedName>
</protein>
<evidence type="ECO:0000256" key="1">
    <source>
        <dbReference type="ARBA" id="ARBA00004141"/>
    </source>
</evidence>
<dbReference type="PROSITE" id="PS00061">
    <property type="entry name" value="ADH_SHORT"/>
    <property type="match status" value="1"/>
</dbReference>
<evidence type="ECO:0000313" key="12">
    <source>
        <dbReference type="Proteomes" id="UP000189883"/>
    </source>
</evidence>
<comment type="similarity">
    <text evidence="2 9">Belongs to the short-chain dehydrogenases/reductases (SDR) family.</text>
</comment>
<dbReference type="PANTHER" id="PTHR24322:SF736">
    <property type="entry name" value="RETINOL DEHYDROGENASE 10"/>
    <property type="match status" value="1"/>
</dbReference>
<evidence type="ECO:0000256" key="7">
    <source>
        <dbReference type="ARBA" id="ARBA00023098"/>
    </source>
</evidence>
<dbReference type="SUPFAM" id="SSF51735">
    <property type="entry name" value="NAD(P)-binding Rossmann-fold domains"/>
    <property type="match status" value="1"/>
</dbReference>
<name>A0A1S7DRZ1_RIEAN</name>
<evidence type="ECO:0000256" key="4">
    <source>
        <dbReference type="ARBA" id="ARBA00022857"/>
    </source>
</evidence>
<dbReference type="AlphaFoldDB" id="A0A1S7DRZ1"/>
<keyword evidence="7" id="KW-0443">Lipid metabolism</keyword>
<organism evidence="10 12">
    <name type="scientific">Riemerella anatipestifer</name>
    <name type="common">Moraxella anatipestifer</name>
    <dbReference type="NCBI Taxonomy" id="34085"/>
    <lineage>
        <taxon>Bacteria</taxon>
        <taxon>Pseudomonadati</taxon>
        <taxon>Bacteroidota</taxon>
        <taxon>Flavobacteriia</taxon>
        <taxon>Flavobacteriales</taxon>
        <taxon>Weeksellaceae</taxon>
        <taxon>Riemerella</taxon>
    </lineage>
</organism>
<keyword evidence="8" id="KW-0472">Membrane</keyword>
<keyword evidence="6" id="KW-0560">Oxidoreductase</keyword>
<dbReference type="Proteomes" id="UP000189883">
    <property type="component" value="Chromosome"/>
</dbReference>
<dbReference type="InterPro" id="IPR036291">
    <property type="entry name" value="NAD(P)-bd_dom_sf"/>
</dbReference>
<dbReference type="Proteomes" id="UP001284033">
    <property type="component" value="Unassembled WGS sequence"/>
</dbReference>
<dbReference type="CDD" id="cd05339">
    <property type="entry name" value="17beta-HSDXI-like_SDR_c"/>
    <property type="match status" value="1"/>
</dbReference>
<dbReference type="EMBL" id="JAQZHK010000003">
    <property type="protein sequence ID" value="MDY3512513.1"/>
    <property type="molecule type" value="Genomic_DNA"/>
</dbReference>
<dbReference type="FunFam" id="3.40.50.720:FF:000131">
    <property type="entry name" value="Short-chain dehydrogenase/reductase 3"/>
    <property type="match status" value="1"/>
</dbReference>
<reference evidence="11" key="2">
    <citation type="submission" date="2023-01" db="EMBL/GenBank/DDBJ databases">
        <title>Genome-based studies on antimicrobial resistance profiles of Riemerella anatipestifer in China, 1994 to 2021.</title>
        <authorList>
            <person name="Yang Z."/>
            <person name="Zhu D."/>
        </authorList>
    </citation>
    <scope>NUCLEOTIDE SEQUENCE</scope>
    <source>
        <strain evidence="11">RCAD1218</strain>
    </source>
</reference>
<evidence type="ECO:0000256" key="6">
    <source>
        <dbReference type="ARBA" id="ARBA00023002"/>
    </source>
</evidence>
<dbReference type="RefSeq" id="WP_064968608.1">
    <property type="nucleotide sequence ID" value="NZ_CP011859.1"/>
</dbReference>
<reference evidence="10 12" key="1">
    <citation type="submission" date="2015-06" db="EMBL/GenBank/DDBJ databases">
        <title>R. anatipestifer strain HXb2 is the most virulent strain so far, and the genome sequence would help us uncover the pathogenesis.</title>
        <authorList>
            <person name="Hu Q."/>
            <person name="Qi J."/>
            <person name="Bo H."/>
            <person name="Liu G."/>
            <person name="Tao M."/>
            <person name="Ding Y."/>
            <person name="Xue Y."/>
        </authorList>
    </citation>
    <scope>NUCLEOTIDE SEQUENCE [LARGE SCALE GENOMIC DNA]</scope>
    <source>
        <strain evidence="10 12">HXb2</strain>
    </source>
</reference>
<evidence type="ECO:0000313" key="11">
    <source>
        <dbReference type="EMBL" id="MDY3512513.1"/>
    </source>
</evidence>
<evidence type="ECO:0000256" key="9">
    <source>
        <dbReference type="RuleBase" id="RU000363"/>
    </source>
</evidence>
<dbReference type="InterPro" id="IPR020904">
    <property type="entry name" value="Sc_DH/Rdtase_CS"/>
</dbReference>
<dbReference type="GO" id="GO:0006066">
    <property type="term" value="P:alcohol metabolic process"/>
    <property type="evidence" value="ECO:0007669"/>
    <property type="project" value="UniProtKB-ARBA"/>
</dbReference>
<dbReference type="PANTHER" id="PTHR24322">
    <property type="entry name" value="PKSB"/>
    <property type="match status" value="1"/>
</dbReference>
<dbReference type="PRINTS" id="PR00080">
    <property type="entry name" value="SDRFAMILY"/>
</dbReference>
<proteinExistence type="inferred from homology"/>
<dbReference type="InterPro" id="IPR002347">
    <property type="entry name" value="SDR_fam"/>
</dbReference>
<dbReference type="GO" id="GO:0016616">
    <property type="term" value="F:oxidoreductase activity, acting on the CH-OH group of donors, NAD or NADP as acceptor"/>
    <property type="evidence" value="ECO:0007669"/>
    <property type="project" value="UniProtKB-ARBA"/>
</dbReference>
<dbReference type="Gene3D" id="3.40.50.720">
    <property type="entry name" value="NAD(P)-binding Rossmann-like Domain"/>
    <property type="match status" value="1"/>
</dbReference>
<evidence type="ECO:0000256" key="3">
    <source>
        <dbReference type="ARBA" id="ARBA00022692"/>
    </source>
</evidence>
<comment type="subcellular location">
    <subcellularLocation>
        <location evidence="1">Membrane</location>
        <topology evidence="1">Multi-pass membrane protein</topology>
    </subcellularLocation>
</comment>
<dbReference type="GO" id="GO:0016020">
    <property type="term" value="C:membrane"/>
    <property type="evidence" value="ECO:0007669"/>
    <property type="project" value="UniProtKB-SubCell"/>
</dbReference>
<evidence type="ECO:0000256" key="2">
    <source>
        <dbReference type="ARBA" id="ARBA00006484"/>
    </source>
</evidence>
<evidence type="ECO:0000256" key="8">
    <source>
        <dbReference type="ARBA" id="ARBA00023136"/>
    </source>
</evidence>
<dbReference type="GO" id="GO:0006720">
    <property type="term" value="P:isoprenoid metabolic process"/>
    <property type="evidence" value="ECO:0007669"/>
    <property type="project" value="UniProtKB-ARBA"/>
</dbReference>
<keyword evidence="3" id="KW-0812">Transmembrane</keyword>
<dbReference type="EMBL" id="CP011859">
    <property type="protein sequence ID" value="AQY21874.1"/>
    <property type="molecule type" value="Genomic_DNA"/>
</dbReference>
<keyword evidence="5" id="KW-1133">Transmembrane helix</keyword>
<dbReference type="Pfam" id="PF00106">
    <property type="entry name" value="adh_short"/>
    <property type="match status" value="1"/>
</dbReference>
<evidence type="ECO:0000256" key="5">
    <source>
        <dbReference type="ARBA" id="ARBA00022989"/>
    </source>
</evidence>
<accession>A0A1S7DRZ1</accession>
<dbReference type="PRINTS" id="PR00081">
    <property type="entry name" value="GDHRDH"/>
</dbReference>